<evidence type="ECO:0000313" key="3">
    <source>
        <dbReference type="Proteomes" id="UP000244925"/>
    </source>
</evidence>
<dbReference type="PROSITE" id="PS51257">
    <property type="entry name" value="PROKAR_LIPOPROTEIN"/>
    <property type="match status" value="1"/>
</dbReference>
<proteinExistence type="predicted"/>
<dbReference type="EMBL" id="PUBV01000003">
    <property type="protein sequence ID" value="PWB09141.1"/>
    <property type="molecule type" value="Genomic_DNA"/>
</dbReference>
<dbReference type="GeneID" id="93423337"/>
<comment type="caution">
    <text evidence="2">The sequence shown here is derived from an EMBL/GenBank/DDBJ whole genome shotgun (WGS) entry which is preliminary data.</text>
</comment>
<reference evidence="3" key="1">
    <citation type="submission" date="2018-02" db="EMBL/GenBank/DDBJ databases">
        <authorList>
            <person name="Clavel T."/>
            <person name="Strowig T."/>
        </authorList>
    </citation>
    <scope>NUCLEOTIDE SEQUENCE [LARGE SCALE GENOMIC DNA]</scope>
    <source>
        <strain evidence="3">DSM 100764</strain>
    </source>
</reference>
<gene>
    <name evidence="2" type="ORF">C5O25_02540</name>
</gene>
<name>A0A2V1J128_9BACT</name>
<protein>
    <recommendedName>
        <fullName evidence="4">Lipoprotein</fullName>
    </recommendedName>
</protein>
<evidence type="ECO:0008006" key="4">
    <source>
        <dbReference type="Google" id="ProtNLM"/>
    </source>
</evidence>
<dbReference type="AlphaFoldDB" id="A0A2V1J128"/>
<feature type="chain" id="PRO_5015890723" description="Lipoprotein" evidence="1">
    <location>
        <begin position="19"/>
        <end position="67"/>
    </location>
</feature>
<feature type="signal peptide" evidence="1">
    <location>
        <begin position="1"/>
        <end position="18"/>
    </location>
</feature>
<organism evidence="2 3">
    <name type="scientific">Paramuribaculum intestinale</name>
    <dbReference type="NCBI Taxonomy" id="2094151"/>
    <lineage>
        <taxon>Bacteria</taxon>
        <taxon>Pseudomonadati</taxon>
        <taxon>Bacteroidota</taxon>
        <taxon>Bacteroidia</taxon>
        <taxon>Bacteroidales</taxon>
        <taxon>Muribaculaceae</taxon>
        <taxon>Paramuribaculum</taxon>
    </lineage>
</organism>
<keyword evidence="3" id="KW-1185">Reference proteome</keyword>
<evidence type="ECO:0000313" key="2">
    <source>
        <dbReference type="EMBL" id="PWB09141.1"/>
    </source>
</evidence>
<keyword evidence="1" id="KW-0732">Signal</keyword>
<evidence type="ECO:0000256" key="1">
    <source>
        <dbReference type="SAM" id="SignalP"/>
    </source>
</evidence>
<dbReference type="Proteomes" id="UP000244925">
    <property type="component" value="Unassembled WGS sequence"/>
</dbReference>
<sequence>MKKLVLMLAVVFSASLFACGNKNAAETEAAATDSVEAVVAVETEAVCDTLTNDTIAADTTVAVAVAE</sequence>
<dbReference type="RefSeq" id="WP_107035162.1">
    <property type="nucleotide sequence ID" value="NZ_CAOLHR010000001.1"/>
</dbReference>
<accession>A0A2V1J128</accession>